<keyword evidence="1" id="KW-0732">Signal</keyword>
<reference evidence="2" key="1">
    <citation type="submission" date="2009-01" db="EMBL/GenBank/DDBJ databases">
        <title>Complete sequence of Anaeromyxobacter dehalogenans 2CP-1.</title>
        <authorList>
            <consortium name="US DOE Joint Genome Institute"/>
            <person name="Lucas S."/>
            <person name="Copeland A."/>
            <person name="Lapidus A."/>
            <person name="Glavina del Rio T."/>
            <person name="Dalin E."/>
            <person name="Tice H."/>
            <person name="Bruce D."/>
            <person name="Goodwin L."/>
            <person name="Pitluck S."/>
            <person name="Saunders E."/>
            <person name="Brettin T."/>
            <person name="Detter J.C."/>
            <person name="Han C."/>
            <person name="Larimer F."/>
            <person name="Land M."/>
            <person name="Hauser L."/>
            <person name="Kyrpides N."/>
            <person name="Ovchinnikova G."/>
            <person name="Beliaev A.S."/>
            <person name="Richardson P."/>
        </authorList>
    </citation>
    <scope>NUCLEOTIDE SEQUENCE</scope>
    <source>
        <strain evidence="2">2CP-1</strain>
    </source>
</reference>
<dbReference type="InterPro" id="IPR013517">
    <property type="entry name" value="FG-GAP"/>
</dbReference>
<dbReference type="EMBL" id="CP001359">
    <property type="protein sequence ID" value="ACL67074.1"/>
    <property type="molecule type" value="Genomic_DNA"/>
</dbReference>
<dbReference type="SUPFAM" id="SSF55486">
    <property type="entry name" value="Metalloproteases ('zincins'), catalytic domain"/>
    <property type="match status" value="1"/>
</dbReference>
<gene>
    <name evidence="2" type="ordered locus">A2cp1_3748</name>
</gene>
<organism evidence="2 3">
    <name type="scientific">Anaeromyxobacter dehalogenans (strain ATCC BAA-258 / DSM 21875 / 2CP-1)</name>
    <dbReference type="NCBI Taxonomy" id="455488"/>
    <lineage>
        <taxon>Bacteria</taxon>
        <taxon>Pseudomonadati</taxon>
        <taxon>Myxococcota</taxon>
        <taxon>Myxococcia</taxon>
        <taxon>Myxococcales</taxon>
        <taxon>Cystobacterineae</taxon>
        <taxon>Anaeromyxobacteraceae</taxon>
        <taxon>Anaeromyxobacter</taxon>
    </lineage>
</organism>
<dbReference type="PANTHER" id="PTHR46580:SF2">
    <property type="entry name" value="MAM DOMAIN-CONTAINING PROTEIN"/>
    <property type="match status" value="1"/>
</dbReference>
<dbReference type="PANTHER" id="PTHR46580">
    <property type="entry name" value="SENSOR KINASE-RELATED"/>
    <property type="match status" value="1"/>
</dbReference>
<dbReference type="HOGENOM" id="CLU_590052_0_0_7"/>
<protein>
    <recommendedName>
        <fullName evidence="4">Peptidase M12A domain-containing protein</fullName>
    </recommendedName>
</protein>
<accession>B8J6V2</accession>
<evidence type="ECO:0000313" key="2">
    <source>
        <dbReference type="EMBL" id="ACL67074.1"/>
    </source>
</evidence>
<evidence type="ECO:0008006" key="4">
    <source>
        <dbReference type="Google" id="ProtNLM"/>
    </source>
</evidence>
<dbReference type="InterPro" id="IPR028994">
    <property type="entry name" value="Integrin_alpha_N"/>
</dbReference>
<dbReference type="AlphaFoldDB" id="B8J6V2"/>
<dbReference type="InterPro" id="IPR041910">
    <property type="entry name" value="Alpha_h_PorB/PorC"/>
</dbReference>
<keyword evidence="3" id="KW-1185">Reference proteome</keyword>
<evidence type="ECO:0000256" key="1">
    <source>
        <dbReference type="ARBA" id="ARBA00022729"/>
    </source>
</evidence>
<dbReference type="SUPFAM" id="SSF69318">
    <property type="entry name" value="Integrin alpha N-terminal domain"/>
    <property type="match status" value="1"/>
</dbReference>
<dbReference type="KEGG" id="acp:A2cp1_3748"/>
<proteinExistence type="predicted"/>
<dbReference type="Proteomes" id="UP000007089">
    <property type="component" value="Chromosome"/>
</dbReference>
<dbReference type="Gene3D" id="1.10.10.1280">
    <property type="entry name" value="Alpha-helical porin B/porin C"/>
    <property type="match status" value="6"/>
</dbReference>
<dbReference type="Pfam" id="PF13517">
    <property type="entry name" value="FG-GAP_3"/>
    <property type="match status" value="2"/>
</dbReference>
<evidence type="ECO:0000313" key="3">
    <source>
        <dbReference type="Proteomes" id="UP000007089"/>
    </source>
</evidence>
<sequence>MYVNFTFQNWSPSCAAGSMRRYCIEAIGVHEFGHALGFSHEQNRPDTPRDICTDAPQGTNGDTLVGAWDLESVMNYCNPNWNNGGVLSATDIFGLRIFYGPPNQLSREAWARASGGFWNAQKWLAGDFNGDGRADLANVFNDGGYSTVDVHLSTGNGFVQTIWATRSGGFWDAQKWLAGDFNGDGRTDLANVFYDGGYSTVDVHVSTGSGFVRTRWATRSGAFWDAQKWLAGDFNGDGRTDLANVFNDGGYSTVDVHVSTGSAFVRRVWATRSGDFWDAQKWLAGDFDGDGRADLANVFNDGGLMSADVHVSTGISFERQAWVRRSYQFWDAQKWMAADLSGDGRADLVNVFSDGDLMSADVNVSSGAGFRRERWATRSYGFSDAQKWMAADFSGDGRADLANVFNDAGNMSSDIHVAECPSGWQQCSTASGSCVDMQHDAANCGSCANTCASGLTCNHGSCG</sequence>
<name>B8J6V2_ANAD2</name>